<name>A0ABV8PUG2_9BACT</name>
<keyword evidence="5 9" id="KW-0378">Hydrolase</keyword>
<organism evidence="9 10">
    <name type="scientific">Parasediminibacterium paludis</name>
    <dbReference type="NCBI Taxonomy" id="908966"/>
    <lineage>
        <taxon>Bacteria</taxon>
        <taxon>Pseudomonadati</taxon>
        <taxon>Bacteroidota</taxon>
        <taxon>Chitinophagia</taxon>
        <taxon>Chitinophagales</taxon>
        <taxon>Chitinophagaceae</taxon>
        <taxon>Parasediminibacterium</taxon>
    </lineage>
</organism>
<evidence type="ECO:0000313" key="9">
    <source>
        <dbReference type="EMBL" id="MFC4230321.1"/>
    </source>
</evidence>
<evidence type="ECO:0000256" key="5">
    <source>
        <dbReference type="ARBA" id="ARBA00022801"/>
    </source>
</evidence>
<keyword evidence="10" id="KW-1185">Reference proteome</keyword>
<dbReference type="InterPro" id="IPR015797">
    <property type="entry name" value="NUDIX_hydrolase-like_dom_sf"/>
</dbReference>
<evidence type="ECO:0000256" key="3">
    <source>
        <dbReference type="ARBA" id="ARBA00007275"/>
    </source>
</evidence>
<dbReference type="Proteomes" id="UP001595906">
    <property type="component" value="Unassembled WGS sequence"/>
</dbReference>
<dbReference type="CDD" id="cd03424">
    <property type="entry name" value="NUDIX_ADPRase_Nudt5_UGPPase_Nudt14"/>
    <property type="match status" value="1"/>
</dbReference>
<dbReference type="Gene3D" id="3.90.79.10">
    <property type="entry name" value="Nucleoside Triphosphate Pyrophosphohydrolase"/>
    <property type="match status" value="1"/>
</dbReference>
<dbReference type="PANTHER" id="PTHR11839:SF18">
    <property type="entry name" value="NUDIX HYDROLASE DOMAIN-CONTAINING PROTEIN"/>
    <property type="match status" value="1"/>
</dbReference>
<dbReference type="PANTHER" id="PTHR11839">
    <property type="entry name" value="UDP/ADP-SUGAR PYROPHOSPHATASE"/>
    <property type="match status" value="1"/>
</dbReference>
<evidence type="ECO:0000256" key="1">
    <source>
        <dbReference type="ARBA" id="ARBA00000847"/>
    </source>
</evidence>
<proteinExistence type="inferred from homology"/>
<accession>A0ABV8PUG2</accession>
<gene>
    <name evidence="9" type="ORF">ACFOW1_00360</name>
</gene>
<evidence type="ECO:0000256" key="7">
    <source>
        <dbReference type="ARBA" id="ARBA00032272"/>
    </source>
</evidence>
<reference evidence="10" key="1">
    <citation type="journal article" date="2019" name="Int. J. Syst. Evol. Microbiol.">
        <title>The Global Catalogue of Microorganisms (GCM) 10K type strain sequencing project: providing services to taxonomists for standard genome sequencing and annotation.</title>
        <authorList>
            <consortium name="The Broad Institute Genomics Platform"/>
            <consortium name="The Broad Institute Genome Sequencing Center for Infectious Disease"/>
            <person name="Wu L."/>
            <person name="Ma J."/>
        </authorList>
    </citation>
    <scope>NUCLEOTIDE SEQUENCE [LARGE SCALE GENOMIC DNA]</scope>
    <source>
        <strain evidence="10">CECT 8010</strain>
    </source>
</reference>
<dbReference type="Pfam" id="PF00293">
    <property type="entry name" value="NUDIX"/>
    <property type="match status" value="1"/>
</dbReference>
<feature type="domain" description="Nudix hydrolase" evidence="8">
    <location>
        <begin position="42"/>
        <end position="179"/>
    </location>
</feature>
<evidence type="ECO:0000256" key="6">
    <source>
        <dbReference type="ARBA" id="ARBA00032162"/>
    </source>
</evidence>
<dbReference type="EMBL" id="JBHSDC010000001">
    <property type="protein sequence ID" value="MFC4230321.1"/>
    <property type="molecule type" value="Genomic_DNA"/>
</dbReference>
<dbReference type="GO" id="GO:0016787">
    <property type="term" value="F:hydrolase activity"/>
    <property type="evidence" value="ECO:0007669"/>
    <property type="project" value="UniProtKB-KW"/>
</dbReference>
<dbReference type="PROSITE" id="PS51462">
    <property type="entry name" value="NUDIX"/>
    <property type="match status" value="1"/>
</dbReference>
<evidence type="ECO:0000259" key="8">
    <source>
        <dbReference type="PROSITE" id="PS51462"/>
    </source>
</evidence>
<comment type="caution">
    <text evidence="9">The sequence shown here is derived from an EMBL/GenBank/DDBJ whole genome shotgun (WGS) entry which is preliminary data.</text>
</comment>
<protein>
    <recommendedName>
        <fullName evidence="4">GDP-mannose pyrophosphatase</fullName>
    </recommendedName>
    <alternativeName>
        <fullName evidence="6">GDP-mannose hydrolase</fullName>
    </alternativeName>
    <alternativeName>
        <fullName evidence="7">GDPMK</fullName>
    </alternativeName>
</protein>
<comment type="similarity">
    <text evidence="3">Belongs to the Nudix hydrolase family. NudK subfamily.</text>
</comment>
<sequence length="187" mass="21225">MKDLSWKVLSSSYLIKDTWATIRVESCQTPDGRIVEPYYVYEFPNWVTAVAFTKDGRVILERQYRHALGKTMYEIPGGCVDASDANLEAAIGRELLEETGYRFEKFDYLGTTSANPSTNTNIMHMFIAYDGECVAEQQLDAGEDLEVLIVTVDEFLELFRQGAFIQAMHTVAIYRALEKLGKLTIQL</sequence>
<dbReference type="SUPFAM" id="SSF55811">
    <property type="entry name" value="Nudix"/>
    <property type="match status" value="1"/>
</dbReference>
<evidence type="ECO:0000256" key="4">
    <source>
        <dbReference type="ARBA" id="ARBA00016377"/>
    </source>
</evidence>
<evidence type="ECO:0000313" key="10">
    <source>
        <dbReference type="Proteomes" id="UP001595906"/>
    </source>
</evidence>
<comment type="catalytic activity">
    <reaction evidence="1">
        <text>GDP-alpha-D-mannose + H2O = alpha-D-mannose 1-phosphate + GMP + 2 H(+)</text>
        <dbReference type="Rhea" id="RHEA:27978"/>
        <dbReference type="ChEBI" id="CHEBI:15377"/>
        <dbReference type="ChEBI" id="CHEBI:15378"/>
        <dbReference type="ChEBI" id="CHEBI:57527"/>
        <dbReference type="ChEBI" id="CHEBI:58115"/>
        <dbReference type="ChEBI" id="CHEBI:58409"/>
    </reaction>
</comment>
<dbReference type="RefSeq" id="WP_379011410.1">
    <property type="nucleotide sequence ID" value="NZ_JBHSDC010000001.1"/>
</dbReference>
<comment type="cofactor">
    <cofactor evidence="2">
        <name>Mg(2+)</name>
        <dbReference type="ChEBI" id="CHEBI:18420"/>
    </cofactor>
</comment>
<dbReference type="InterPro" id="IPR000086">
    <property type="entry name" value="NUDIX_hydrolase_dom"/>
</dbReference>
<evidence type="ECO:0000256" key="2">
    <source>
        <dbReference type="ARBA" id="ARBA00001946"/>
    </source>
</evidence>